<evidence type="ECO:0000313" key="2">
    <source>
        <dbReference type="EMBL" id="GJU05103.1"/>
    </source>
</evidence>
<gene>
    <name evidence="2" type="ORF">Tco_1121533</name>
</gene>
<reference evidence="2" key="2">
    <citation type="submission" date="2022-01" db="EMBL/GenBank/DDBJ databases">
        <authorList>
            <person name="Yamashiro T."/>
            <person name="Shiraishi A."/>
            <person name="Satake H."/>
            <person name="Nakayama K."/>
        </authorList>
    </citation>
    <scope>NUCLEOTIDE SEQUENCE</scope>
</reference>
<evidence type="ECO:0000259" key="1">
    <source>
        <dbReference type="Pfam" id="PF07727"/>
    </source>
</evidence>
<dbReference type="InterPro" id="IPR013103">
    <property type="entry name" value="RVT_2"/>
</dbReference>
<evidence type="ECO:0000313" key="3">
    <source>
        <dbReference type="Proteomes" id="UP001151760"/>
    </source>
</evidence>
<dbReference type="CDD" id="cd09272">
    <property type="entry name" value="RNase_HI_RT_Ty1"/>
    <property type="match status" value="1"/>
</dbReference>
<protein>
    <submittedName>
        <fullName evidence="2">Ribonuclease H-like domain-containing protein</fullName>
    </submittedName>
</protein>
<comment type="caution">
    <text evidence="2">The sequence shown here is derived from an EMBL/GenBank/DDBJ whole genome shotgun (WGS) entry which is preliminary data.</text>
</comment>
<feature type="domain" description="Reverse transcriptase Ty1/copia-type" evidence="1">
    <location>
        <begin position="62"/>
        <end position="128"/>
    </location>
</feature>
<dbReference type="Pfam" id="PF07727">
    <property type="entry name" value="RVT_2"/>
    <property type="match status" value="1"/>
</dbReference>
<dbReference type="EMBL" id="BQNB010021316">
    <property type="protein sequence ID" value="GJU05103.1"/>
    <property type="molecule type" value="Genomic_DNA"/>
</dbReference>
<accession>A0ABQ5J0W9</accession>
<keyword evidence="3" id="KW-1185">Reference proteome</keyword>
<dbReference type="InterPro" id="IPR043502">
    <property type="entry name" value="DNA/RNA_pol_sf"/>
</dbReference>
<sequence length="368" mass="41157">MRELKKIIALLRLAIGSSVGRKYLIDNVDMVNKLQMVEYDTVFADCCMKEVGCSLIVVDKEWYKARLVANGCTQQVGIDCDDTFSPVVKPATIRAVLSLSLSRKWLVQQLAVKNAFLNGYILETVYIIYDSSLFIYRHGIEVACLLIYVDDIVLTTSSTALLQRIISFLHQEFEMTDLGALNYFLGILVTRDSTVDAESKLGPDGDHVSDPTLHNNLEQLFASSTGSLISYSDADWVGCPSTGSVYFWSSAEAEYQGVANDVAETAWIQNLLWELHTPLLFATPLYCYNVSAIYLSANLVQHQRTKHIEIDIHFVPDKVTKVQVRVLHVTSRYQYADIFTNGLPLALFEELRTSLSVHSSLGLTVGEC</sequence>
<proteinExistence type="predicted"/>
<reference evidence="2" key="1">
    <citation type="journal article" date="2022" name="Int. J. Mol. Sci.">
        <title>Draft Genome of Tanacetum Coccineum: Genomic Comparison of Closely Related Tanacetum-Family Plants.</title>
        <authorList>
            <person name="Yamashiro T."/>
            <person name="Shiraishi A."/>
            <person name="Nakayama K."/>
            <person name="Satake H."/>
        </authorList>
    </citation>
    <scope>NUCLEOTIDE SEQUENCE</scope>
</reference>
<dbReference type="Proteomes" id="UP001151760">
    <property type="component" value="Unassembled WGS sequence"/>
</dbReference>
<dbReference type="SUPFAM" id="SSF56672">
    <property type="entry name" value="DNA/RNA polymerases"/>
    <property type="match status" value="1"/>
</dbReference>
<dbReference type="PANTHER" id="PTHR11439">
    <property type="entry name" value="GAG-POL-RELATED RETROTRANSPOSON"/>
    <property type="match status" value="1"/>
</dbReference>
<dbReference type="PANTHER" id="PTHR11439:SF524">
    <property type="entry name" value="RNA-DIRECTED DNA POLYMERASE, PROTEIN KINASE RLK-PELLE-DLSV FAMILY"/>
    <property type="match status" value="1"/>
</dbReference>
<name>A0ABQ5J0W9_9ASTR</name>
<organism evidence="2 3">
    <name type="scientific">Tanacetum coccineum</name>
    <dbReference type="NCBI Taxonomy" id="301880"/>
    <lineage>
        <taxon>Eukaryota</taxon>
        <taxon>Viridiplantae</taxon>
        <taxon>Streptophyta</taxon>
        <taxon>Embryophyta</taxon>
        <taxon>Tracheophyta</taxon>
        <taxon>Spermatophyta</taxon>
        <taxon>Magnoliopsida</taxon>
        <taxon>eudicotyledons</taxon>
        <taxon>Gunneridae</taxon>
        <taxon>Pentapetalae</taxon>
        <taxon>asterids</taxon>
        <taxon>campanulids</taxon>
        <taxon>Asterales</taxon>
        <taxon>Asteraceae</taxon>
        <taxon>Asteroideae</taxon>
        <taxon>Anthemideae</taxon>
        <taxon>Anthemidinae</taxon>
        <taxon>Tanacetum</taxon>
    </lineage>
</organism>